<proteinExistence type="predicted"/>
<evidence type="ECO:0000313" key="3">
    <source>
        <dbReference type="Proteomes" id="UP000451860"/>
    </source>
</evidence>
<dbReference type="SMART" id="SM01022">
    <property type="entry name" value="ASCH"/>
    <property type="match status" value="1"/>
</dbReference>
<dbReference type="InterPro" id="IPR009326">
    <property type="entry name" value="DUF984"/>
</dbReference>
<dbReference type="SUPFAM" id="SSF88697">
    <property type="entry name" value="PUA domain-like"/>
    <property type="match status" value="1"/>
</dbReference>
<dbReference type="EMBL" id="WHJE01000019">
    <property type="protein sequence ID" value="KAE8764947.1"/>
    <property type="molecule type" value="Genomic_DNA"/>
</dbReference>
<organism evidence="2 3">
    <name type="scientific">Georgenia thermotolerans</name>
    <dbReference type="NCBI Taxonomy" id="527326"/>
    <lineage>
        <taxon>Bacteria</taxon>
        <taxon>Bacillati</taxon>
        <taxon>Actinomycetota</taxon>
        <taxon>Actinomycetes</taxon>
        <taxon>Micrococcales</taxon>
        <taxon>Bogoriellaceae</taxon>
        <taxon>Georgenia</taxon>
    </lineage>
</organism>
<protein>
    <submittedName>
        <fullName evidence="2">ASCH domain-containing protein</fullName>
    </submittedName>
</protein>
<keyword evidence="3" id="KW-1185">Reference proteome</keyword>
<dbReference type="PANTHER" id="PTHR39203:SF1">
    <property type="entry name" value="CYTOPLASMIC PROTEIN"/>
    <property type="match status" value="1"/>
</dbReference>
<feature type="domain" description="ASCH" evidence="1">
    <location>
        <begin position="44"/>
        <end position="167"/>
    </location>
</feature>
<evidence type="ECO:0000313" key="2">
    <source>
        <dbReference type="EMBL" id="KAE8764947.1"/>
    </source>
</evidence>
<comment type="caution">
    <text evidence="2">The sequence shown here is derived from an EMBL/GenBank/DDBJ whole genome shotgun (WGS) entry which is preliminary data.</text>
</comment>
<accession>A0A7J5URI8</accession>
<dbReference type="Proteomes" id="UP000451860">
    <property type="component" value="Unassembled WGS sequence"/>
</dbReference>
<reference evidence="2 3" key="1">
    <citation type="submission" date="2019-10" db="EMBL/GenBank/DDBJ databases">
        <title>Georgenia wutianyii sp. nov. and Georgenia yuyongxinii sp. nov. isolated from plateau pika (Ochotona curzoniae) in the Qinghai-Tibet plateau of China.</title>
        <authorList>
            <person name="Tian Z."/>
        </authorList>
    </citation>
    <scope>NUCLEOTIDE SEQUENCE [LARGE SCALE GENOMIC DNA]</scope>
    <source>
        <strain evidence="2 3">DSM 21501</strain>
    </source>
</reference>
<dbReference type="CDD" id="cd06553">
    <property type="entry name" value="ASCH_Ef3133_like"/>
    <property type="match status" value="1"/>
</dbReference>
<sequence>MDTTPPEDEAVERFWAQARKVAGFTRLDVVVGENEVAALTPPAWSFGTNAEEADELLALVLAGVKTATSSARWEWEAEGEELPRPGDLSIICDGAGEPHVLARTTAVEVVPFDQVPADHAAAEGEGDRTLEHWRRVHETYLRQVLGAYGKELTADTPVVLERFTVLYPRRRRR</sequence>
<dbReference type="RefSeq" id="WP_152203952.1">
    <property type="nucleotide sequence ID" value="NZ_VUKF01000038.1"/>
</dbReference>
<dbReference type="OrthoDB" id="9807542at2"/>
<dbReference type="PANTHER" id="PTHR39203">
    <property type="entry name" value="CYTOPLASMIC PROTEIN-RELATED"/>
    <property type="match status" value="1"/>
</dbReference>
<dbReference type="AlphaFoldDB" id="A0A7J5URI8"/>
<dbReference type="Pfam" id="PF04266">
    <property type="entry name" value="ASCH"/>
    <property type="match status" value="1"/>
</dbReference>
<gene>
    <name evidence="2" type="ORF">GB883_06560</name>
</gene>
<name>A0A7J5URI8_9MICO</name>
<dbReference type="PIRSF" id="PIRSF021320">
    <property type="entry name" value="DUF984"/>
    <property type="match status" value="1"/>
</dbReference>
<dbReference type="InterPro" id="IPR007374">
    <property type="entry name" value="ASCH_domain"/>
</dbReference>
<dbReference type="Gene3D" id="3.10.400.10">
    <property type="entry name" value="Sulfate adenylyltransferase"/>
    <property type="match status" value="1"/>
</dbReference>
<dbReference type="InterPro" id="IPR015947">
    <property type="entry name" value="PUA-like_sf"/>
</dbReference>
<evidence type="ECO:0000259" key="1">
    <source>
        <dbReference type="SMART" id="SM01022"/>
    </source>
</evidence>